<sequence length="152" mass="18247">MLLLVHTRRVQKIIIYTKLKWTQLLSFILMIFFFWLVSPFRELSYLSVLQLTKKTKKIGVTIKVYTLFRVDLSSQYHQVYKQKRLKVYYFPHSFVVSIEYLLFVACLNCLAPFTWHFVLDRIKIKLSGLQPACTKFCRAQHIKESRNSKYLL</sequence>
<name>A0ABR3AQA7_PHYBL</name>
<proteinExistence type="predicted"/>
<reference evidence="2 3" key="1">
    <citation type="submission" date="2024-04" db="EMBL/GenBank/DDBJ databases">
        <title>Symmetric and asymmetric DNA N6-adenine methylation regulates different biological responses in Mucorales.</title>
        <authorList>
            <consortium name="Lawrence Berkeley National Laboratory"/>
            <person name="Lax C."/>
            <person name="Mondo S.J."/>
            <person name="Osorio-Concepcion M."/>
            <person name="Muszewska A."/>
            <person name="Corrochano-Luque M."/>
            <person name="Gutierrez G."/>
            <person name="Riley R."/>
            <person name="Lipzen A."/>
            <person name="Guo J."/>
            <person name="Hundley H."/>
            <person name="Amirebrahimi M."/>
            <person name="Ng V."/>
            <person name="Lorenzo-Gutierrez D."/>
            <person name="Binder U."/>
            <person name="Yang J."/>
            <person name="Song Y."/>
            <person name="Canovas D."/>
            <person name="Navarro E."/>
            <person name="Freitag M."/>
            <person name="Gabaldon T."/>
            <person name="Grigoriev I.V."/>
            <person name="Corrochano L.M."/>
            <person name="Nicolas F.E."/>
            <person name="Garre V."/>
        </authorList>
    </citation>
    <scope>NUCLEOTIDE SEQUENCE [LARGE SCALE GENOMIC DNA]</scope>
    <source>
        <strain evidence="2 3">L51</strain>
    </source>
</reference>
<feature type="transmembrane region" description="Helical" evidence="1">
    <location>
        <begin position="21"/>
        <end position="38"/>
    </location>
</feature>
<keyword evidence="1" id="KW-1133">Transmembrane helix</keyword>
<organism evidence="2 3">
    <name type="scientific">Phycomyces blakesleeanus</name>
    <dbReference type="NCBI Taxonomy" id="4837"/>
    <lineage>
        <taxon>Eukaryota</taxon>
        <taxon>Fungi</taxon>
        <taxon>Fungi incertae sedis</taxon>
        <taxon>Mucoromycota</taxon>
        <taxon>Mucoromycotina</taxon>
        <taxon>Mucoromycetes</taxon>
        <taxon>Mucorales</taxon>
        <taxon>Phycomycetaceae</taxon>
        <taxon>Phycomyces</taxon>
    </lineage>
</organism>
<feature type="transmembrane region" description="Helical" evidence="1">
    <location>
        <begin position="100"/>
        <end position="119"/>
    </location>
</feature>
<accession>A0ABR3AQA7</accession>
<comment type="caution">
    <text evidence="2">The sequence shown here is derived from an EMBL/GenBank/DDBJ whole genome shotgun (WGS) entry which is preliminary data.</text>
</comment>
<evidence type="ECO:0000256" key="1">
    <source>
        <dbReference type="SAM" id="Phobius"/>
    </source>
</evidence>
<keyword evidence="3" id="KW-1185">Reference proteome</keyword>
<keyword evidence="1" id="KW-0812">Transmembrane</keyword>
<protein>
    <submittedName>
        <fullName evidence="2">Uncharacterized protein</fullName>
    </submittedName>
</protein>
<dbReference type="Proteomes" id="UP001448207">
    <property type="component" value="Unassembled WGS sequence"/>
</dbReference>
<keyword evidence="1" id="KW-0472">Membrane</keyword>
<dbReference type="EMBL" id="JBCLYO010000024">
    <property type="protein sequence ID" value="KAL0078678.1"/>
    <property type="molecule type" value="Genomic_DNA"/>
</dbReference>
<evidence type="ECO:0000313" key="2">
    <source>
        <dbReference type="EMBL" id="KAL0078678.1"/>
    </source>
</evidence>
<evidence type="ECO:0000313" key="3">
    <source>
        <dbReference type="Proteomes" id="UP001448207"/>
    </source>
</evidence>
<gene>
    <name evidence="2" type="ORF">J3Q64DRAFT_1872119</name>
</gene>